<sequence length="352" mass="40783">MGKPSDDVERDGSDDEQGPKGQGGANVVVIKQQVPEPQWLRSEPMSLCQLFIQSESAYACVDLFGGVGMCEFRDLNQEVNSFQRKFVNELRRCDEMERQLSLAQFQKIETDLIGVINTSADLKRNYLEFTELRNILKKTGQFFEEAQEADSTTRKEIRRVSVVDPRLMRRFSSVNQEINIPLDPVTDINFIAGTILRQKFHSFEQMLWRVCRGNIFLRQVDIDERLEDPKTGEMQAKCIFIIVFQGDQLKNKCKKICEGYHTTLYPCPEMPGERAEMLRGVNNRLEELQIVMKGTEDHRTRILVAVAKNLLEWKVMIRKMKSIYETMNMFNIDVTSKCLVAECWCPDIFIPK</sequence>
<feature type="region of interest" description="Disordered" evidence="9">
    <location>
        <begin position="1"/>
        <end position="26"/>
    </location>
</feature>
<proteinExistence type="inferred from homology"/>
<dbReference type="GO" id="GO:0046961">
    <property type="term" value="F:proton-transporting ATPase activity, rotational mechanism"/>
    <property type="evidence" value="ECO:0007669"/>
    <property type="project" value="InterPro"/>
</dbReference>
<dbReference type="GO" id="GO:0007035">
    <property type="term" value="P:vacuolar acidification"/>
    <property type="evidence" value="ECO:0007669"/>
    <property type="project" value="TreeGrafter"/>
</dbReference>
<dbReference type="InterPro" id="IPR002490">
    <property type="entry name" value="V-ATPase_116kDa_su"/>
</dbReference>
<dbReference type="Pfam" id="PF01496">
    <property type="entry name" value="V_ATPase_I"/>
    <property type="match status" value="2"/>
</dbReference>
<evidence type="ECO:0000313" key="10">
    <source>
        <dbReference type="EMBL" id="CAD7646552.1"/>
    </source>
</evidence>
<feature type="compositionally biased region" description="Basic and acidic residues" evidence="9">
    <location>
        <begin position="1"/>
        <end position="11"/>
    </location>
</feature>
<dbReference type="AlphaFoldDB" id="A0A7R9LTR9"/>
<evidence type="ECO:0000256" key="1">
    <source>
        <dbReference type="ARBA" id="ARBA00004141"/>
    </source>
</evidence>
<reference evidence="10" key="1">
    <citation type="submission" date="2020-11" db="EMBL/GenBank/DDBJ databases">
        <authorList>
            <person name="Tran Van P."/>
        </authorList>
    </citation>
    <scope>NUCLEOTIDE SEQUENCE</scope>
</reference>
<evidence type="ECO:0000256" key="7">
    <source>
        <dbReference type="ARBA" id="ARBA00023136"/>
    </source>
</evidence>
<evidence type="ECO:0000256" key="5">
    <source>
        <dbReference type="ARBA" id="ARBA00022989"/>
    </source>
</evidence>
<keyword evidence="4" id="KW-0812">Transmembrane</keyword>
<dbReference type="EMBL" id="CAJPVJ010002417">
    <property type="protein sequence ID" value="CAG2166259.1"/>
    <property type="molecule type" value="Genomic_DNA"/>
</dbReference>
<keyword evidence="5" id="KW-1133">Transmembrane helix</keyword>
<dbReference type="GO" id="GO:0033179">
    <property type="term" value="C:proton-transporting V-type ATPase, V0 domain"/>
    <property type="evidence" value="ECO:0007669"/>
    <property type="project" value="InterPro"/>
</dbReference>
<comment type="subcellular location">
    <subcellularLocation>
        <location evidence="1">Membrane</location>
        <topology evidence="1">Multi-pass membrane protein</topology>
    </subcellularLocation>
</comment>
<comment type="function">
    <text evidence="8">Essential component of the vacuolar proton pump (V-ATPase), a multimeric enzyme that catalyzes the translocation of protons across the membranes. Required for assembly and activity of the V-ATPase.</text>
</comment>
<keyword evidence="11" id="KW-1185">Reference proteome</keyword>
<dbReference type="GO" id="GO:0016471">
    <property type="term" value="C:vacuolar proton-transporting V-type ATPase complex"/>
    <property type="evidence" value="ECO:0007669"/>
    <property type="project" value="TreeGrafter"/>
</dbReference>
<evidence type="ECO:0000313" key="11">
    <source>
        <dbReference type="Proteomes" id="UP000728032"/>
    </source>
</evidence>
<keyword evidence="6 8" id="KW-0406">Ion transport</keyword>
<accession>A0A7R9LTR9</accession>
<name>A0A7R9LTR9_9ACAR</name>
<keyword evidence="8" id="KW-0375">Hydrogen ion transport</keyword>
<dbReference type="Proteomes" id="UP000728032">
    <property type="component" value="Unassembled WGS sequence"/>
</dbReference>
<feature type="non-terminal residue" evidence="10">
    <location>
        <position position="352"/>
    </location>
</feature>
<dbReference type="EMBL" id="OC917242">
    <property type="protein sequence ID" value="CAD7646552.1"/>
    <property type="molecule type" value="Genomic_DNA"/>
</dbReference>
<evidence type="ECO:0000256" key="8">
    <source>
        <dbReference type="RuleBase" id="RU361189"/>
    </source>
</evidence>
<dbReference type="PANTHER" id="PTHR11629">
    <property type="entry name" value="VACUOLAR PROTON ATPASES"/>
    <property type="match status" value="1"/>
</dbReference>
<comment type="similarity">
    <text evidence="2 8">Belongs to the V-ATPase 116 kDa subunit family.</text>
</comment>
<dbReference type="OrthoDB" id="6412104at2759"/>
<gene>
    <name evidence="10" type="ORF">ONB1V03_LOCUS5786</name>
</gene>
<evidence type="ECO:0000256" key="9">
    <source>
        <dbReference type="SAM" id="MobiDB-lite"/>
    </source>
</evidence>
<dbReference type="GO" id="GO:0005886">
    <property type="term" value="C:plasma membrane"/>
    <property type="evidence" value="ECO:0007669"/>
    <property type="project" value="TreeGrafter"/>
</dbReference>
<evidence type="ECO:0000256" key="4">
    <source>
        <dbReference type="ARBA" id="ARBA00022692"/>
    </source>
</evidence>
<protein>
    <recommendedName>
        <fullName evidence="8">V-type proton ATPase subunit a</fullName>
    </recommendedName>
</protein>
<organism evidence="10">
    <name type="scientific">Oppiella nova</name>
    <dbReference type="NCBI Taxonomy" id="334625"/>
    <lineage>
        <taxon>Eukaryota</taxon>
        <taxon>Metazoa</taxon>
        <taxon>Ecdysozoa</taxon>
        <taxon>Arthropoda</taxon>
        <taxon>Chelicerata</taxon>
        <taxon>Arachnida</taxon>
        <taxon>Acari</taxon>
        <taxon>Acariformes</taxon>
        <taxon>Sarcoptiformes</taxon>
        <taxon>Oribatida</taxon>
        <taxon>Brachypylina</taxon>
        <taxon>Oppioidea</taxon>
        <taxon>Oppiidae</taxon>
        <taxon>Oppiella</taxon>
    </lineage>
</organism>
<evidence type="ECO:0000256" key="3">
    <source>
        <dbReference type="ARBA" id="ARBA00022448"/>
    </source>
</evidence>
<evidence type="ECO:0000256" key="2">
    <source>
        <dbReference type="ARBA" id="ARBA00009904"/>
    </source>
</evidence>
<dbReference type="PANTHER" id="PTHR11629:SF63">
    <property type="entry name" value="V-TYPE PROTON ATPASE SUBUNIT A"/>
    <property type="match status" value="1"/>
</dbReference>
<evidence type="ECO:0000256" key="6">
    <source>
        <dbReference type="ARBA" id="ARBA00023065"/>
    </source>
</evidence>
<keyword evidence="3 8" id="KW-0813">Transport</keyword>
<keyword evidence="7" id="KW-0472">Membrane</keyword>
<dbReference type="GO" id="GO:0051117">
    <property type="term" value="F:ATPase binding"/>
    <property type="evidence" value="ECO:0007669"/>
    <property type="project" value="TreeGrafter"/>
</dbReference>